<dbReference type="EMBL" id="JAQRFI010000049">
    <property type="protein sequence ID" value="MDC9590875.1"/>
    <property type="molecule type" value="Genomic_DNA"/>
</dbReference>
<protein>
    <submittedName>
        <fullName evidence="1">Uncharacterized protein</fullName>
    </submittedName>
</protein>
<organism evidence="1 2">
    <name type="scientific">Xenorhabdus yunnanensis</name>
    <dbReference type="NCBI Taxonomy" id="3025878"/>
    <lineage>
        <taxon>Bacteria</taxon>
        <taxon>Pseudomonadati</taxon>
        <taxon>Pseudomonadota</taxon>
        <taxon>Gammaproteobacteria</taxon>
        <taxon>Enterobacterales</taxon>
        <taxon>Morganellaceae</taxon>
        <taxon>Xenorhabdus</taxon>
    </lineage>
</organism>
<gene>
    <name evidence="1" type="ORF">PSI23_16695</name>
</gene>
<proteinExistence type="predicted"/>
<evidence type="ECO:0000313" key="2">
    <source>
        <dbReference type="Proteomes" id="UP001217178"/>
    </source>
</evidence>
<dbReference type="RefSeq" id="WP_273556144.1">
    <property type="nucleotide sequence ID" value="NZ_JAQRFI010000049.1"/>
</dbReference>
<keyword evidence="2" id="KW-1185">Reference proteome</keyword>
<evidence type="ECO:0000313" key="1">
    <source>
        <dbReference type="EMBL" id="MDC9590875.1"/>
    </source>
</evidence>
<comment type="caution">
    <text evidence="1">The sequence shown here is derived from an EMBL/GenBank/DDBJ whole genome shotgun (WGS) entry which is preliminary data.</text>
</comment>
<name>A0ABT5LID7_9GAMM</name>
<dbReference type="Proteomes" id="UP001217178">
    <property type="component" value="Unassembled WGS sequence"/>
</dbReference>
<accession>A0ABT5LID7</accession>
<sequence>MTYPESIDDFTGFIDELIGRIGDLYCWFAEGFDWIKNFGGNGRRSLVLWGFFQKETNKYDKFTDLVVDLLTSILKFGRNLVTSCLAFSVGKVRQ</sequence>
<reference evidence="1 2" key="1">
    <citation type="submission" date="2023-02" db="EMBL/GenBank/DDBJ databases">
        <title>Entomopathogenic bacteria.</title>
        <authorList>
            <person name="Machado R.A."/>
        </authorList>
    </citation>
    <scope>NUCLEOTIDE SEQUENCE [LARGE SCALE GENOMIC DNA]</scope>
    <source>
        <strain evidence="1 2">XENO-10</strain>
    </source>
</reference>